<comment type="caution">
    <text evidence="1">The sequence shown here is derived from an EMBL/GenBank/DDBJ whole genome shotgun (WGS) entry which is preliminary data.</text>
</comment>
<accession>A0A9Q1DWH6</accession>
<gene>
    <name evidence="1" type="ORF">COCON_G00055650</name>
</gene>
<organism evidence="1 2">
    <name type="scientific">Conger conger</name>
    <name type="common">Conger eel</name>
    <name type="synonym">Muraena conger</name>
    <dbReference type="NCBI Taxonomy" id="82655"/>
    <lineage>
        <taxon>Eukaryota</taxon>
        <taxon>Metazoa</taxon>
        <taxon>Chordata</taxon>
        <taxon>Craniata</taxon>
        <taxon>Vertebrata</taxon>
        <taxon>Euteleostomi</taxon>
        <taxon>Actinopterygii</taxon>
        <taxon>Neopterygii</taxon>
        <taxon>Teleostei</taxon>
        <taxon>Anguilliformes</taxon>
        <taxon>Congridae</taxon>
        <taxon>Conger</taxon>
    </lineage>
</organism>
<dbReference type="AlphaFoldDB" id="A0A9Q1DWH6"/>
<name>A0A9Q1DWH6_CONCO</name>
<dbReference type="EMBL" id="JAFJMO010000003">
    <property type="protein sequence ID" value="KAJ8283046.1"/>
    <property type="molecule type" value="Genomic_DNA"/>
</dbReference>
<feature type="non-terminal residue" evidence="1">
    <location>
        <position position="1"/>
    </location>
</feature>
<sequence length="74" mass="8554">VAHSRLVSIAACLRRAFLKTCNQPLHTQLFPFQIIVIQCYFCVSDVARVMCLDTLFYFSPPAAKSKSRHRRLIR</sequence>
<reference evidence="1" key="1">
    <citation type="journal article" date="2023" name="Science">
        <title>Genome structures resolve the early diversification of teleost fishes.</title>
        <authorList>
            <person name="Parey E."/>
            <person name="Louis A."/>
            <person name="Montfort J."/>
            <person name="Bouchez O."/>
            <person name="Roques C."/>
            <person name="Iampietro C."/>
            <person name="Lluch J."/>
            <person name="Castinel A."/>
            <person name="Donnadieu C."/>
            <person name="Desvignes T."/>
            <person name="Floi Bucao C."/>
            <person name="Jouanno E."/>
            <person name="Wen M."/>
            <person name="Mejri S."/>
            <person name="Dirks R."/>
            <person name="Jansen H."/>
            <person name="Henkel C."/>
            <person name="Chen W.J."/>
            <person name="Zahm M."/>
            <person name="Cabau C."/>
            <person name="Klopp C."/>
            <person name="Thompson A.W."/>
            <person name="Robinson-Rechavi M."/>
            <person name="Braasch I."/>
            <person name="Lecointre G."/>
            <person name="Bobe J."/>
            <person name="Postlethwait J.H."/>
            <person name="Berthelot C."/>
            <person name="Roest Crollius H."/>
            <person name="Guiguen Y."/>
        </authorList>
    </citation>
    <scope>NUCLEOTIDE SEQUENCE</scope>
    <source>
        <strain evidence="1">Concon-B</strain>
    </source>
</reference>
<protein>
    <submittedName>
        <fullName evidence="1">Uncharacterized protein</fullName>
    </submittedName>
</protein>
<keyword evidence="2" id="KW-1185">Reference proteome</keyword>
<evidence type="ECO:0000313" key="1">
    <source>
        <dbReference type="EMBL" id="KAJ8283046.1"/>
    </source>
</evidence>
<evidence type="ECO:0000313" key="2">
    <source>
        <dbReference type="Proteomes" id="UP001152803"/>
    </source>
</evidence>
<dbReference type="Proteomes" id="UP001152803">
    <property type="component" value="Unassembled WGS sequence"/>
</dbReference>
<proteinExistence type="predicted"/>